<dbReference type="OrthoDB" id="7411806at2759"/>
<dbReference type="Proteomes" id="UP000663880">
    <property type="component" value="Unassembled WGS sequence"/>
</dbReference>
<gene>
    <name evidence="1" type="ORF">PMACD_LOCUS15590</name>
</gene>
<reference evidence="1" key="1">
    <citation type="submission" date="2021-02" db="EMBL/GenBank/DDBJ databases">
        <authorList>
            <person name="Steward A R."/>
        </authorList>
    </citation>
    <scope>NUCLEOTIDE SEQUENCE</scope>
</reference>
<comment type="caution">
    <text evidence="1">The sequence shown here is derived from an EMBL/GenBank/DDBJ whole genome shotgun (WGS) entry which is preliminary data.</text>
</comment>
<proteinExistence type="predicted"/>
<name>A0A821XZY1_9NEOP</name>
<evidence type="ECO:0000313" key="2">
    <source>
        <dbReference type="Proteomes" id="UP000663880"/>
    </source>
</evidence>
<dbReference type="EMBL" id="CAJOBZ010000072">
    <property type="protein sequence ID" value="CAF4950074.1"/>
    <property type="molecule type" value="Genomic_DNA"/>
</dbReference>
<protein>
    <submittedName>
        <fullName evidence="1">Uncharacterized protein</fullName>
    </submittedName>
</protein>
<sequence>MIIKETKDVYTKKSIAAGDKHICRRCGGDTLGGLVPCICEYHDSVKFESGAWFLRQVQRALSLMPWSLSTDKLEQIDEECEGTSDNRDLRHVREFLEAISSKLAGGPLEGIRVAPLYDHPAYVEMFERHHAVLRETLATLSTTLREAITRKLLITQCTGGFCALCNQLNSKHFVNHALIDLHENSMLHFSCLLMGHANLMLRNYH</sequence>
<evidence type="ECO:0000313" key="1">
    <source>
        <dbReference type="EMBL" id="CAF4950074.1"/>
    </source>
</evidence>
<accession>A0A821XZY1</accession>
<keyword evidence="2" id="KW-1185">Reference proteome</keyword>
<organism evidence="1 2">
    <name type="scientific">Pieris macdunnoughi</name>
    <dbReference type="NCBI Taxonomy" id="345717"/>
    <lineage>
        <taxon>Eukaryota</taxon>
        <taxon>Metazoa</taxon>
        <taxon>Ecdysozoa</taxon>
        <taxon>Arthropoda</taxon>
        <taxon>Hexapoda</taxon>
        <taxon>Insecta</taxon>
        <taxon>Pterygota</taxon>
        <taxon>Neoptera</taxon>
        <taxon>Endopterygota</taxon>
        <taxon>Lepidoptera</taxon>
        <taxon>Glossata</taxon>
        <taxon>Ditrysia</taxon>
        <taxon>Papilionoidea</taxon>
        <taxon>Pieridae</taxon>
        <taxon>Pierinae</taxon>
        <taxon>Pieris</taxon>
    </lineage>
</organism>
<dbReference type="AlphaFoldDB" id="A0A821XZY1"/>